<accession>A0A8X6MTN6</accession>
<name>A0A8X6MTN6_NEPPI</name>
<proteinExistence type="predicted"/>
<evidence type="ECO:0000313" key="2">
    <source>
        <dbReference type="Proteomes" id="UP000887013"/>
    </source>
</evidence>
<organism evidence="1 2">
    <name type="scientific">Nephila pilipes</name>
    <name type="common">Giant wood spider</name>
    <name type="synonym">Nephila maculata</name>
    <dbReference type="NCBI Taxonomy" id="299642"/>
    <lineage>
        <taxon>Eukaryota</taxon>
        <taxon>Metazoa</taxon>
        <taxon>Ecdysozoa</taxon>
        <taxon>Arthropoda</taxon>
        <taxon>Chelicerata</taxon>
        <taxon>Arachnida</taxon>
        <taxon>Araneae</taxon>
        <taxon>Araneomorphae</taxon>
        <taxon>Entelegynae</taxon>
        <taxon>Araneoidea</taxon>
        <taxon>Nephilidae</taxon>
        <taxon>Nephila</taxon>
    </lineage>
</organism>
<dbReference type="EMBL" id="BMAW01050895">
    <property type="protein sequence ID" value="GFS77505.1"/>
    <property type="molecule type" value="Genomic_DNA"/>
</dbReference>
<comment type="caution">
    <text evidence="1">The sequence shown here is derived from an EMBL/GenBank/DDBJ whole genome shotgun (WGS) entry which is preliminary data.</text>
</comment>
<gene>
    <name evidence="1" type="ORF">NPIL_244981</name>
</gene>
<evidence type="ECO:0000313" key="1">
    <source>
        <dbReference type="EMBL" id="GFS77505.1"/>
    </source>
</evidence>
<reference evidence="1" key="1">
    <citation type="submission" date="2020-08" db="EMBL/GenBank/DDBJ databases">
        <title>Multicomponent nature underlies the extraordinary mechanical properties of spider dragline silk.</title>
        <authorList>
            <person name="Kono N."/>
            <person name="Nakamura H."/>
            <person name="Mori M."/>
            <person name="Yoshida Y."/>
            <person name="Ohtoshi R."/>
            <person name="Malay A.D."/>
            <person name="Moran D.A.P."/>
            <person name="Tomita M."/>
            <person name="Numata K."/>
            <person name="Arakawa K."/>
        </authorList>
    </citation>
    <scope>NUCLEOTIDE SEQUENCE</scope>
</reference>
<feature type="non-terminal residue" evidence="1">
    <location>
        <position position="1"/>
    </location>
</feature>
<sequence>LYFVQLRIATDSLLSLPPAESDIHARCQMLSYIITSLLLKTFPSPRLLSNILHRLKLTVFFHCLLRNLTIIPVTDVEL</sequence>
<dbReference type="AlphaFoldDB" id="A0A8X6MTN6"/>
<protein>
    <submittedName>
        <fullName evidence="1">Uncharacterized protein</fullName>
    </submittedName>
</protein>
<dbReference type="Proteomes" id="UP000887013">
    <property type="component" value="Unassembled WGS sequence"/>
</dbReference>
<keyword evidence="2" id="KW-1185">Reference proteome</keyword>